<accession>A0A0D3F2B4</accession>
<reference evidence="1" key="1">
    <citation type="journal article" date="2009" name="Rice">
        <title>De Novo Next Generation Sequencing of Plant Genomes.</title>
        <authorList>
            <person name="Rounsley S."/>
            <person name="Marri P.R."/>
            <person name="Yu Y."/>
            <person name="He R."/>
            <person name="Sisneros N."/>
            <person name="Goicoechea J.L."/>
            <person name="Lee S.J."/>
            <person name="Angelova A."/>
            <person name="Kudrna D."/>
            <person name="Luo M."/>
            <person name="Affourtit J."/>
            <person name="Desany B."/>
            <person name="Knight J."/>
            <person name="Niazi F."/>
            <person name="Egholm M."/>
            <person name="Wing R.A."/>
        </authorList>
    </citation>
    <scope>NUCLEOTIDE SEQUENCE [LARGE SCALE GENOMIC DNA]</scope>
    <source>
        <strain evidence="1">cv. IRGC 105608</strain>
    </source>
</reference>
<dbReference type="Proteomes" id="UP000026960">
    <property type="component" value="Chromosome 2"/>
</dbReference>
<dbReference type="EnsemblPlants" id="OBART02G08310.1">
    <property type="protein sequence ID" value="OBART02G08310.1"/>
    <property type="gene ID" value="OBART02G08310"/>
</dbReference>
<name>A0A0D3F2B4_9ORYZ</name>
<sequence length="162" mass="17770">MLFFGSGVARLRHALLQLDRGAGNGVHAVLLLSSRQDGRGFRKPHQVGVGFIISVYCSQYHTGAEERAAMPCRSRRRARRRCAVPLGRRGREPLVARMETKALSKSASTWWRWDAANTNFPLAPMLPGLLPTDTGQYKRLINGVGRSIGSSVIEQTAVSAAQ</sequence>
<dbReference type="AlphaFoldDB" id="A0A0D3F2B4"/>
<keyword evidence="2" id="KW-1185">Reference proteome</keyword>
<proteinExistence type="predicted"/>
<dbReference type="Gramene" id="OBART02G08310.1">
    <property type="protein sequence ID" value="OBART02G08310.1"/>
    <property type="gene ID" value="OBART02G08310"/>
</dbReference>
<reference evidence="1" key="2">
    <citation type="submission" date="2015-03" db="UniProtKB">
        <authorList>
            <consortium name="EnsemblPlants"/>
        </authorList>
    </citation>
    <scope>IDENTIFICATION</scope>
</reference>
<protein>
    <submittedName>
        <fullName evidence="1">Uncharacterized protein</fullName>
    </submittedName>
</protein>
<organism evidence="1">
    <name type="scientific">Oryza barthii</name>
    <dbReference type="NCBI Taxonomy" id="65489"/>
    <lineage>
        <taxon>Eukaryota</taxon>
        <taxon>Viridiplantae</taxon>
        <taxon>Streptophyta</taxon>
        <taxon>Embryophyta</taxon>
        <taxon>Tracheophyta</taxon>
        <taxon>Spermatophyta</taxon>
        <taxon>Magnoliopsida</taxon>
        <taxon>Liliopsida</taxon>
        <taxon>Poales</taxon>
        <taxon>Poaceae</taxon>
        <taxon>BOP clade</taxon>
        <taxon>Oryzoideae</taxon>
        <taxon>Oryzeae</taxon>
        <taxon>Oryzinae</taxon>
        <taxon>Oryza</taxon>
    </lineage>
</organism>
<evidence type="ECO:0000313" key="2">
    <source>
        <dbReference type="Proteomes" id="UP000026960"/>
    </source>
</evidence>
<evidence type="ECO:0000313" key="1">
    <source>
        <dbReference type="EnsemblPlants" id="OBART02G08310.1"/>
    </source>
</evidence>
<dbReference type="PaxDb" id="65489-OBART02G08310.1"/>
<dbReference type="HOGENOM" id="CLU_1637965_0_0_1"/>